<dbReference type="Pfam" id="PF03372">
    <property type="entry name" value="Exo_endo_phos"/>
    <property type="match status" value="1"/>
</dbReference>
<evidence type="ECO:0000313" key="2">
    <source>
        <dbReference type="EMBL" id="RNA21231.1"/>
    </source>
</evidence>
<keyword evidence="2" id="KW-0548">Nucleotidyltransferase</keyword>
<dbReference type="InterPro" id="IPR036691">
    <property type="entry name" value="Endo/exonu/phosph_ase_sf"/>
</dbReference>
<dbReference type="EMBL" id="REGN01003707">
    <property type="protein sequence ID" value="RNA21231.1"/>
    <property type="molecule type" value="Genomic_DNA"/>
</dbReference>
<dbReference type="GO" id="GO:0003964">
    <property type="term" value="F:RNA-directed DNA polymerase activity"/>
    <property type="evidence" value="ECO:0007669"/>
    <property type="project" value="UniProtKB-KW"/>
</dbReference>
<comment type="caution">
    <text evidence="2">The sequence shown here is derived from an EMBL/GenBank/DDBJ whole genome shotgun (WGS) entry which is preliminary data.</text>
</comment>
<accession>A0A3M7RCP6</accession>
<name>A0A3M7RCP6_BRAPC</name>
<evidence type="ECO:0000259" key="1">
    <source>
        <dbReference type="Pfam" id="PF03372"/>
    </source>
</evidence>
<feature type="domain" description="Endonuclease/exonuclease/phosphatase" evidence="1">
    <location>
        <begin position="15"/>
        <end position="225"/>
    </location>
</feature>
<protein>
    <submittedName>
        <fullName evidence="2">RNA-directed DNA polymerase from mobile element jockey-like</fullName>
    </submittedName>
</protein>
<dbReference type="InterPro" id="IPR005135">
    <property type="entry name" value="Endo/exonuclease/phosphatase"/>
</dbReference>
<feature type="non-terminal residue" evidence="2">
    <location>
        <position position="286"/>
    </location>
</feature>
<keyword evidence="3" id="KW-1185">Reference proteome</keyword>
<dbReference type="Gene3D" id="3.60.10.10">
    <property type="entry name" value="Endonuclease/exonuclease/phosphatase"/>
    <property type="match status" value="1"/>
</dbReference>
<evidence type="ECO:0000313" key="3">
    <source>
        <dbReference type="Proteomes" id="UP000276133"/>
    </source>
</evidence>
<dbReference type="PANTHER" id="PTHR33273">
    <property type="entry name" value="DOMAIN-CONTAINING PROTEIN, PUTATIVE-RELATED"/>
    <property type="match status" value="1"/>
</dbReference>
<dbReference type="OrthoDB" id="421040at2759"/>
<organism evidence="2 3">
    <name type="scientific">Brachionus plicatilis</name>
    <name type="common">Marine rotifer</name>
    <name type="synonym">Brachionus muelleri</name>
    <dbReference type="NCBI Taxonomy" id="10195"/>
    <lineage>
        <taxon>Eukaryota</taxon>
        <taxon>Metazoa</taxon>
        <taxon>Spiralia</taxon>
        <taxon>Gnathifera</taxon>
        <taxon>Rotifera</taxon>
        <taxon>Eurotatoria</taxon>
        <taxon>Monogononta</taxon>
        <taxon>Pseudotrocha</taxon>
        <taxon>Ploima</taxon>
        <taxon>Brachionidae</taxon>
        <taxon>Brachionus</taxon>
    </lineage>
</organism>
<proteinExistence type="predicted"/>
<dbReference type="STRING" id="10195.A0A3M7RCP6"/>
<dbReference type="PANTHER" id="PTHR33273:SF4">
    <property type="entry name" value="ENDONUCLEASE_EXONUCLEASE_PHOSPHATASE DOMAIN-CONTAINING PROTEIN"/>
    <property type="match status" value="1"/>
</dbReference>
<keyword evidence="2" id="KW-0695">RNA-directed DNA polymerase</keyword>
<sequence length="286" mass="32871">MSKKNLKTPVLKIVHWNCNSLSNKKELLELLIIKHQPDIVMLNEIKLDKQKANSLLNIRDYLSINKCRNSRGGGVAILIKNNVEFSELVELDSLNFEIIGIKVPVKIGSLRKNINLISIYQPPNHKNPLDPSIFEYIEKHFDYFVIGGDLNSKLSSLGYKTNDNGKILEDILEDPRFLIVNDDCPTFTLSHRDYSSVLDLFILSSNLGSHFNFFRVIDDDLLSDHFPIELELGFELLKIESNHRSTLNYRKANWEKFKRNLDSCVFDLLSGDINHINSQISTQILD</sequence>
<gene>
    <name evidence="2" type="ORF">BpHYR1_007633</name>
</gene>
<dbReference type="SUPFAM" id="SSF56219">
    <property type="entry name" value="DNase I-like"/>
    <property type="match status" value="1"/>
</dbReference>
<dbReference type="AlphaFoldDB" id="A0A3M7RCP6"/>
<dbReference type="Proteomes" id="UP000276133">
    <property type="component" value="Unassembled WGS sequence"/>
</dbReference>
<keyword evidence="2" id="KW-0808">Transferase</keyword>
<reference evidence="2 3" key="1">
    <citation type="journal article" date="2018" name="Sci. Rep.">
        <title>Genomic signatures of local adaptation to the degree of environmental predictability in rotifers.</title>
        <authorList>
            <person name="Franch-Gras L."/>
            <person name="Hahn C."/>
            <person name="Garcia-Roger E.M."/>
            <person name="Carmona M.J."/>
            <person name="Serra M."/>
            <person name="Gomez A."/>
        </authorList>
    </citation>
    <scope>NUCLEOTIDE SEQUENCE [LARGE SCALE GENOMIC DNA]</scope>
    <source>
        <strain evidence="2">HYR1</strain>
    </source>
</reference>